<keyword evidence="7" id="KW-0653">Protein transport</keyword>
<evidence type="ECO:0000256" key="5">
    <source>
        <dbReference type="ARBA" id="ARBA00022792"/>
    </source>
</evidence>
<protein>
    <recommendedName>
        <fullName evidence="16">Mitochondrial import inner membrane translocase subunit TIM13</fullName>
    </recommendedName>
    <alternativeName>
        <fullName evidence="14 15">mitochondrial import inner membrane translocase subunit TIM13</fullName>
    </alternativeName>
</protein>
<dbReference type="InterPro" id="IPR004217">
    <property type="entry name" value="Tim10-like"/>
</dbReference>
<keyword evidence="3" id="KW-0813">Transport</keyword>
<dbReference type="AlphaFoldDB" id="W9WA83"/>
<evidence type="ECO:0000313" key="20">
    <source>
        <dbReference type="Proteomes" id="UP000019471"/>
    </source>
</evidence>
<dbReference type="Gene3D" id="1.10.287.810">
    <property type="entry name" value="Mitochondrial import inner membrane translocase subunit tim13 like domains"/>
    <property type="match status" value="1"/>
</dbReference>
<dbReference type="InterPro" id="IPR035427">
    <property type="entry name" value="Tim10-like_dom_sf"/>
</dbReference>
<keyword evidence="6" id="KW-0862">Zinc</keyword>
<evidence type="ECO:0000256" key="16">
    <source>
        <dbReference type="ARBA" id="ARBA00074275"/>
    </source>
</evidence>
<evidence type="ECO:0000256" key="9">
    <source>
        <dbReference type="ARBA" id="ARBA00023128"/>
    </source>
</evidence>
<gene>
    <name evidence="19" type="ORF">A1O5_11757</name>
</gene>
<keyword evidence="5" id="KW-0999">Mitochondrion inner membrane</keyword>
<dbReference type="GO" id="GO:0015031">
    <property type="term" value="P:protein transport"/>
    <property type="evidence" value="ECO:0007669"/>
    <property type="project" value="UniProtKB-KW"/>
</dbReference>
<feature type="region of interest" description="Disordered" evidence="17">
    <location>
        <begin position="1"/>
        <end position="57"/>
    </location>
</feature>
<evidence type="ECO:0000256" key="1">
    <source>
        <dbReference type="ARBA" id="ARBA00004137"/>
    </source>
</evidence>
<evidence type="ECO:0000256" key="12">
    <source>
        <dbReference type="ARBA" id="ARBA00025151"/>
    </source>
</evidence>
<evidence type="ECO:0000256" key="3">
    <source>
        <dbReference type="ARBA" id="ARBA00022448"/>
    </source>
</evidence>
<comment type="similarity">
    <text evidence="2">Belongs to the small Tim family.</text>
</comment>
<feature type="compositionally biased region" description="Low complexity" evidence="17">
    <location>
        <begin position="12"/>
        <end position="56"/>
    </location>
</feature>
<dbReference type="FunFam" id="1.10.287.810:FF:000001">
    <property type="entry name" value="mitochondrial import inner membrane translocase subunit TIM13"/>
    <property type="match status" value="1"/>
</dbReference>
<evidence type="ECO:0000256" key="7">
    <source>
        <dbReference type="ARBA" id="ARBA00022927"/>
    </source>
</evidence>
<evidence type="ECO:0000313" key="19">
    <source>
        <dbReference type="EMBL" id="EXJ61441.1"/>
    </source>
</evidence>
<dbReference type="GO" id="GO:0005743">
    <property type="term" value="C:mitochondrial inner membrane"/>
    <property type="evidence" value="ECO:0007669"/>
    <property type="project" value="UniProtKB-SubCell"/>
</dbReference>
<evidence type="ECO:0000256" key="17">
    <source>
        <dbReference type="SAM" id="MobiDB-lite"/>
    </source>
</evidence>
<name>W9WA83_9EURO</name>
<keyword evidence="5" id="KW-0472">Membrane</keyword>
<keyword evidence="10" id="KW-1015">Disulfide bond</keyword>
<keyword evidence="20" id="KW-1185">Reference proteome</keyword>
<evidence type="ECO:0000256" key="4">
    <source>
        <dbReference type="ARBA" id="ARBA00022723"/>
    </source>
</evidence>
<dbReference type="GO" id="GO:0042719">
    <property type="term" value="C:mitochondrial intermembrane space chaperone complex"/>
    <property type="evidence" value="ECO:0007669"/>
    <property type="project" value="UniProtKB-ARBA"/>
</dbReference>
<evidence type="ECO:0000256" key="10">
    <source>
        <dbReference type="ARBA" id="ARBA00023157"/>
    </source>
</evidence>
<evidence type="ECO:0000256" key="8">
    <source>
        <dbReference type="ARBA" id="ARBA00023010"/>
    </source>
</evidence>
<evidence type="ECO:0000256" key="11">
    <source>
        <dbReference type="ARBA" id="ARBA00023186"/>
    </source>
</evidence>
<comment type="subunit">
    <text evidence="13">Heterohexamer; composed of 3 copies of TIM8 and 3 copies of TIM13, named soluble 70 kDa complex. Associates with the TIM22 complex, whose core is composed of TIM22 and TIM54. Interacts with the transmembrane regions of multi-pass transmembrane proteins in transit.</text>
</comment>
<dbReference type="Proteomes" id="UP000019471">
    <property type="component" value="Unassembled WGS sequence"/>
</dbReference>
<dbReference type="GeneID" id="19196444"/>
<keyword evidence="4" id="KW-0479">Metal-binding</keyword>
<dbReference type="OrthoDB" id="7813104at2759"/>
<organism evidence="19 20">
    <name type="scientific">Cladophialophora psammophila CBS 110553</name>
    <dbReference type="NCBI Taxonomy" id="1182543"/>
    <lineage>
        <taxon>Eukaryota</taxon>
        <taxon>Fungi</taxon>
        <taxon>Dikarya</taxon>
        <taxon>Ascomycota</taxon>
        <taxon>Pezizomycotina</taxon>
        <taxon>Eurotiomycetes</taxon>
        <taxon>Chaetothyriomycetidae</taxon>
        <taxon>Chaetothyriales</taxon>
        <taxon>Herpotrichiellaceae</taxon>
        <taxon>Cladophialophora</taxon>
    </lineage>
</organism>
<evidence type="ECO:0000256" key="14">
    <source>
        <dbReference type="ARBA" id="ARBA00067221"/>
    </source>
</evidence>
<reference evidence="19 20" key="1">
    <citation type="submission" date="2013-03" db="EMBL/GenBank/DDBJ databases">
        <title>The Genome Sequence of Cladophialophora psammophila CBS 110553.</title>
        <authorList>
            <consortium name="The Broad Institute Genomics Platform"/>
            <person name="Cuomo C."/>
            <person name="de Hoog S."/>
            <person name="Gorbushina A."/>
            <person name="Walker B."/>
            <person name="Young S.K."/>
            <person name="Zeng Q."/>
            <person name="Gargeya S."/>
            <person name="Fitzgerald M."/>
            <person name="Haas B."/>
            <person name="Abouelleil A."/>
            <person name="Allen A.W."/>
            <person name="Alvarado L."/>
            <person name="Arachchi H.M."/>
            <person name="Berlin A.M."/>
            <person name="Chapman S.B."/>
            <person name="Gainer-Dewar J."/>
            <person name="Goldberg J."/>
            <person name="Griggs A."/>
            <person name="Gujja S."/>
            <person name="Hansen M."/>
            <person name="Howarth C."/>
            <person name="Imamovic A."/>
            <person name="Ireland A."/>
            <person name="Larimer J."/>
            <person name="McCowan C."/>
            <person name="Murphy C."/>
            <person name="Pearson M."/>
            <person name="Poon T.W."/>
            <person name="Priest M."/>
            <person name="Roberts A."/>
            <person name="Saif S."/>
            <person name="Shea T."/>
            <person name="Sisk P."/>
            <person name="Sykes S."/>
            <person name="Wortman J."/>
            <person name="Nusbaum C."/>
            <person name="Birren B."/>
        </authorList>
    </citation>
    <scope>NUCLEOTIDE SEQUENCE [LARGE SCALE GENOMIC DNA]</scope>
    <source>
        <strain evidence="19 20">CBS 110553</strain>
    </source>
</reference>
<sequence length="153" mass="15483">MAFGGFFGGGSSKDNSSAASSSTSSDSSSTSISNSLSSSSSFTSPSDTTATTTTPTQGVTLQRLQAAIIEQSNVANAKQLISNVNINCFEKCVPSPGSSLSSAEQKCLTACMEKYIDAWNVTSRAYTAGLRRESASFGGGIGGSSAGGGKELF</sequence>
<evidence type="ECO:0000259" key="18">
    <source>
        <dbReference type="Pfam" id="PF02953"/>
    </source>
</evidence>
<comment type="function">
    <text evidence="12">Mitochondrial intermembrane chaperone that participates in the import and insertion of some multi-pass transmembrane proteins into the mitochondrial inner membrane. Also required for the transfer of beta-barrel precursors from the TOM complex to the sorting and assembly machinery (SAM complex) of the outer membrane. Acts as a chaperone-like protein that protects the hydrophobic precursors from aggregation and guide them through the mitochondrial intermembrane space. The TIM8-TIM13 complex is non essential and only mediates the import of few proteins, while the predominant TIM9-TIM10 70 kDa complex is crucial and mediates the import of much more proteins.</text>
</comment>
<dbReference type="Pfam" id="PF02953">
    <property type="entry name" value="zf-Tim10_DDP"/>
    <property type="match status" value="1"/>
</dbReference>
<evidence type="ECO:0000256" key="2">
    <source>
        <dbReference type="ARBA" id="ARBA00006720"/>
    </source>
</evidence>
<evidence type="ECO:0000256" key="13">
    <source>
        <dbReference type="ARBA" id="ARBA00025862"/>
    </source>
</evidence>
<comment type="subcellular location">
    <subcellularLocation>
        <location evidence="1">Mitochondrion inner membrane</location>
        <topology evidence="1">Peripheral membrane protein</topology>
        <orientation evidence="1">Intermembrane side</orientation>
    </subcellularLocation>
</comment>
<proteinExistence type="inferred from homology"/>
<dbReference type="EMBL" id="AMGX01000028">
    <property type="protein sequence ID" value="EXJ61441.1"/>
    <property type="molecule type" value="Genomic_DNA"/>
</dbReference>
<dbReference type="HOGENOM" id="CLU_141397_0_1_1"/>
<dbReference type="RefSeq" id="XP_007750517.1">
    <property type="nucleotide sequence ID" value="XM_007752327.1"/>
</dbReference>
<keyword evidence="8" id="KW-0811">Translocation</keyword>
<keyword evidence="9" id="KW-0496">Mitochondrion</keyword>
<dbReference type="GO" id="GO:0045039">
    <property type="term" value="P:protein insertion into mitochondrial inner membrane"/>
    <property type="evidence" value="ECO:0007669"/>
    <property type="project" value="UniProtKB-ARBA"/>
</dbReference>
<dbReference type="SUPFAM" id="SSF144122">
    <property type="entry name" value="Tim10-like"/>
    <property type="match status" value="1"/>
</dbReference>
<feature type="compositionally biased region" description="Gly residues" evidence="17">
    <location>
        <begin position="1"/>
        <end position="11"/>
    </location>
</feature>
<keyword evidence="11" id="KW-0143">Chaperone</keyword>
<evidence type="ECO:0000256" key="6">
    <source>
        <dbReference type="ARBA" id="ARBA00022833"/>
    </source>
</evidence>
<comment type="caution">
    <text evidence="19">The sequence shown here is derived from an EMBL/GenBank/DDBJ whole genome shotgun (WGS) entry which is preliminary data.</text>
</comment>
<feature type="domain" description="Tim10-like" evidence="18">
    <location>
        <begin position="68"/>
        <end position="127"/>
    </location>
</feature>
<dbReference type="GO" id="GO:0046872">
    <property type="term" value="F:metal ion binding"/>
    <property type="evidence" value="ECO:0007669"/>
    <property type="project" value="UniProtKB-KW"/>
</dbReference>
<dbReference type="eggNOG" id="KOG1733">
    <property type="taxonomic scope" value="Eukaryota"/>
</dbReference>
<accession>W9WA83</accession>
<evidence type="ECO:0000256" key="15">
    <source>
        <dbReference type="ARBA" id="ARBA00074047"/>
    </source>
</evidence>
<dbReference type="STRING" id="1182543.W9WA83"/>